<dbReference type="NCBIfam" id="TIGR01051">
    <property type="entry name" value="topA_bact"/>
    <property type="match status" value="1"/>
</dbReference>
<gene>
    <name evidence="11" type="ORF">MNB_SUP05-5-716</name>
</gene>
<protein>
    <recommendedName>
        <fullName evidence="3">DNA topoisomerase</fullName>
        <ecNumber evidence="3">5.6.2.1</ecNumber>
    </recommendedName>
</protein>
<keyword evidence="4" id="KW-0479">Metal-binding</keyword>
<dbReference type="InterPro" id="IPR028612">
    <property type="entry name" value="Topoisom_1_IA"/>
</dbReference>
<dbReference type="SUPFAM" id="SSF56712">
    <property type="entry name" value="Prokaryotic type I DNA topoisomerase"/>
    <property type="match status" value="1"/>
</dbReference>
<dbReference type="InterPro" id="IPR000380">
    <property type="entry name" value="Topo_IA"/>
</dbReference>
<dbReference type="EMBL" id="FPHJ01000037">
    <property type="protein sequence ID" value="SFV62437.1"/>
    <property type="molecule type" value="Genomic_DNA"/>
</dbReference>
<evidence type="ECO:0000256" key="6">
    <source>
        <dbReference type="ARBA" id="ARBA00023029"/>
    </source>
</evidence>
<evidence type="ECO:0000256" key="7">
    <source>
        <dbReference type="ARBA" id="ARBA00023125"/>
    </source>
</evidence>
<dbReference type="InterPro" id="IPR005733">
    <property type="entry name" value="TopoI_bac-type"/>
</dbReference>
<evidence type="ECO:0000259" key="9">
    <source>
        <dbReference type="PROSITE" id="PS50880"/>
    </source>
</evidence>
<dbReference type="CDD" id="cd03363">
    <property type="entry name" value="TOPRIM_TopoIA_TopoI"/>
    <property type="match status" value="1"/>
</dbReference>
<dbReference type="Gene3D" id="1.10.460.10">
    <property type="entry name" value="Topoisomerase I, domain 2"/>
    <property type="match status" value="1"/>
</dbReference>
<dbReference type="InterPro" id="IPR003602">
    <property type="entry name" value="Topo_IA_DNA-bd_dom"/>
</dbReference>
<dbReference type="GO" id="GO:0003917">
    <property type="term" value="F:DNA topoisomerase type I (single strand cut, ATP-independent) activity"/>
    <property type="evidence" value="ECO:0007669"/>
    <property type="project" value="UniProtKB-EC"/>
</dbReference>
<dbReference type="InterPro" id="IPR013826">
    <property type="entry name" value="Topo_IA_cen_sub3"/>
</dbReference>
<dbReference type="GO" id="GO:0006265">
    <property type="term" value="P:DNA topological change"/>
    <property type="evidence" value="ECO:0007669"/>
    <property type="project" value="InterPro"/>
</dbReference>
<sequence length="773" mass="87531">MKNLVIVESPAKAKTIEKFLGPDFIVKSSIGHIRDMPKKGMGIEIENNFQPTYEVSQDKKKVVADLKKSVKNVDKVWLATDEDREGEAIAWHLLETLKLPIDTPRIVFHEITKTAITNAIKTPRTINQSLVDAQQARRILDRLVGFKISPVLWRKVSGAKSAGRVQSPVMRLVADREREIQKFKPTSSFKVSAELNTNKNQLLSVKLKNNFSSLKETQEFATAIISANFSVKSITTKPTKRSPKAPFITSTLQQEASQKLGFSVKQTMSLAQNLYRNGFITYMRTDSINLSEEAISQAKQVITKNFGDEFVQTRRYKTKDSNAQEAHEAIRPTDLSKNSINVDTQELKLYQLIYKRTLASQMSDAKLQKTLVNITISNRDEDFIAEGEMLMFEGFLKVYNFEQGEDSLLPAISENEGLTLNSLTAKETFSRAKPRYTEASLVKTIETMGIGRPSTFATMVSTVQDRGYVIKETREGVKRQYQLVEIKDNEIITSTNEENTGAEKNKLFPTDVAYLLTDFLVKHFTNIVDYEFTANIEKQLDEVASNKYPWQEVLQKFYKDFSPQVDAAMELSREETHQVRELGVDPKTGKPITVRFGRYGAFAQIGDKDDEEKPAFASLRGSLSIETITLEEALELFKMPRVVGETKEFGVIKANYGRFGPYIQYGKKYVSLKEITPEEVSLEQALELIAVKEKLDAERVIKTFEDSEIEVLNGRFGPYIWNGLKKGKGQKNITIKKVFGEDKKPEDLTLKECQDAISGKLKPKTKAKKKAKK</sequence>
<feature type="domain" description="Toprim" evidence="9">
    <location>
        <begin position="2"/>
        <end position="112"/>
    </location>
</feature>
<dbReference type="Pfam" id="PF01131">
    <property type="entry name" value="Topoisom_bac"/>
    <property type="match status" value="1"/>
</dbReference>
<comment type="catalytic activity">
    <reaction evidence="1">
        <text>ATP-independent breakage of single-stranded DNA, followed by passage and rejoining.</text>
        <dbReference type="EC" id="5.6.2.1"/>
    </reaction>
</comment>
<feature type="domain" description="Topo IA-type catalytic" evidence="10">
    <location>
        <begin position="127"/>
        <end position="565"/>
    </location>
</feature>
<dbReference type="Gene3D" id="2.70.20.10">
    <property type="entry name" value="Topoisomerase I, domain 3"/>
    <property type="match status" value="1"/>
</dbReference>
<dbReference type="AlphaFoldDB" id="A0A1W1C9K8"/>
<evidence type="ECO:0000256" key="4">
    <source>
        <dbReference type="ARBA" id="ARBA00022723"/>
    </source>
</evidence>
<dbReference type="Pfam" id="PF13368">
    <property type="entry name" value="Toprim_C_rpt"/>
    <property type="match status" value="3"/>
</dbReference>
<dbReference type="Gene3D" id="3.40.50.140">
    <property type="match status" value="1"/>
</dbReference>
<dbReference type="EC" id="5.6.2.1" evidence="3"/>
<dbReference type="InterPro" id="IPR034149">
    <property type="entry name" value="TOPRIM_TopoI"/>
</dbReference>
<proteinExistence type="inferred from homology"/>
<dbReference type="SMART" id="SM00493">
    <property type="entry name" value="TOPRIM"/>
    <property type="match status" value="1"/>
</dbReference>
<dbReference type="InterPro" id="IPR023405">
    <property type="entry name" value="Topo_IA_core_domain"/>
</dbReference>
<dbReference type="SMART" id="SM00436">
    <property type="entry name" value="TOP1Bc"/>
    <property type="match status" value="1"/>
</dbReference>
<dbReference type="PANTHER" id="PTHR42785">
    <property type="entry name" value="DNA TOPOISOMERASE, TYPE IA, CORE"/>
    <property type="match status" value="1"/>
</dbReference>
<dbReference type="InterPro" id="IPR025589">
    <property type="entry name" value="Toprim_C_rpt"/>
</dbReference>
<dbReference type="SMART" id="SM00437">
    <property type="entry name" value="TOP1Ac"/>
    <property type="match status" value="1"/>
</dbReference>
<dbReference type="CDD" id="cd00186">
    <property type="entry name" value="TOP1Ac"/>
    <property type="match status" value="1"/>
</dbReference>
<dbReference type="InterPro" id="IPR013824">
    <property type="entry name" value="Topo_IA_cen_sub1"/>
</dbReference>
<dbReference type="PANTHER" id="PTHR42785:SF1">
    <property type="entry name" value="DNA TOPOISOMERASE"/>
    <property type="match status" value="1"/>
</dbReference>
<evidence type="ECO:0000256" key="3">
    <source>
        <dbReference type="ARBA" id="ARBA00012891"/>
    </source>
</evidence>
<dbReference type="InterPro" id="IPR013825">
    <property type="entry name" value="Topo_IA_cen_sub2"/>
</dbReference>
<keyword evidence="7" id="KW-0238">DNA-binding</keyword>
<dbReference type="PRINTS" id="PR00417">
    <property type="entry name" value="PRTPISMRASEI"/>
</dbReference>
<comment type="similarity">
    <text evidence="2">Belongs to the type IA topoisomerase family.</text>
</comment>
<dbReference type="InterPro" id="IPR013497">
    <property type="entry name" value="Topo_IA_cen"/>
</dbReference>
<accession>A0A1W1C9K8</accession>
<name>A0A1W1C9K8_9ZZZZ</name>
<dbReference type="InterPro" id="IPR006171">
    <property type="entry name" value="TOPRIM_dom"/>
</dbReference>
<dbReference type="PROSITE" id="PS52039">
    <property type="entry name" value="TOPO_IA_2"/>
    <property type="match status" value="1"/>
</dbReference>
<dbReference type="Gene3D" id="1.10.290.10">
    <property type="entry name" value="Topoisomerase I, domain 4"/>
    <property type="match status" value="1"/>
</dbReference>
<keyword evidence="5" id="KW-0460">Magnesium</keyword>
<evidence type="ECO:0000256" key="5">
    <source>
        <dbReference type="ARBA" id="ARBA00022842"/>
    </source>
</evidence>
<evidence type="ECO:0000313" key="11">
    <source>
        <dbReference type="EMBL" id="SFV62437.1"/>
    </source>
</evidence>
<dbReference type="HAMAP" id="MF_00952">
    <property type="entry name" value="Topoisom_1_prok"/>
    <property type="match status" value="1"/>
</dbReference>
<reference evidence="11" key="1">
    <citation type="submission" date="2016-10" db="EMBL/GenBank/DDBJ databases">
        <authorList>
            <person name="de Groot N.N."/>
        </authorList>
    </citation>
    <scope>NUCLEOTIDE SEQUENCE</scope>
</reference>
<evidence type="ECO:0000256" key="8">
    <source>
        <dbReference type="ARBA" id="ARBA00023235"/>
    </source>
</evidence>
<dbReference type="PROSITE" id="PS50880">
    <property type="entry name" value="TOPRIM"/>
    <property type="match status" value="1"/>
</dbReference>
<evidence type="ECO:0000259" key="10">
    <source>
        <dbReference type="PROSITE" id="PS52039"/>
    </source>
</evidence>
<dbReference type="InterPro" id="IPR003601">
    <property type="entry name" value="Topo_IA_2"/>
</dbReference>
<organism evidence="11">
    <name type="scientific">hydrothermal vent metagenome</name>
    <dbReference type="NCBI Taxonomy" id="652676"/>
    <lineage>
        <taxon>unclassified sequences</taxon>
        <taxon>metagenomes</taxon>
        <taxon>ecological metagenomes</taxon>
    </lineage>
</organism>
<dbReference type="GO" id="GO:0003677">
    <property type="term" value="F:DNA binding"/>
    <property type="evidence" value="ECO:0007669"/>
    <property type="project" value="UniProtKB-KW"/>
</dbReference>
<dbReference type="GO" id="GO:0046872">
    <property type="term" value="F:metal ion binding"/>
    <property type="evidence" value="ECO:0007669"/>
    <property type="project" value="UniProtKB-KW"/>
</dbReference>
<evidence type="ECO:0000256" key="1">
    <source>
        <dbReference type="ARBA" id="ARBA00000213"/>
    </source>
</evidence>
<keyword evidence="6" id="KW-0799">Topoisomerase</keyword>
<keyword evidence="8 11" id="KW-0413">Isomerase</keyword>
<evidence type="ECO:0000256" key="2">
    <source>
        <dbReference type="ARBA" id="ARBA00009446"/>
    </source>
</evidence>
<dbReference type="Pfam" id="PF01751">
    <property type="entry name" value="Toprim"/>
    <property type="match status" value="1"/>
</dbReference>